<dbReference type="PANTHER" id="PTHR33991:SF1">
    <property type="entry name" value="DNA REPAIR PROTEIN RECO"/>
    <property type="match status" value="1"/>
</dbReference>
<dbReference type="SUPFAM" id="SSF57863">
    <property type="entry name" value="ArfGap/RecO-like zinc finger"/>
    <property type="match status" value="1"/>
</dbReference>
<evidence type="ECO:0000256" key="4">
    <source>
        <dbReference type="ARBA" id="ARBA00023172"/>
    </source>
</evidence>
<evidence type="ECO:0000259" key="8">
    <source>
        <dbReference type="Pfam" id="PF11967"/>
    </source>
</evidence>
<dbReference type="AlphaFoldDB" id="A0A2P2BP84"/>
<evidence type="ECO:0000256" key="6">
    <source>
        <dbReference type="ARBA" id="ARBA00033409"/>
    </source>
</evidence>
<proteinExistence type="inferred from homology"/>
<dbReference type="HAMAP" id="MF_00201">
    <property type="entry name" value="RecO"/>
    <property type="match status" value="1"/>
</dbReference>
<organism evidence="9 10">
    <name type="scientific">Romboutsia hominis</name>
    <dbReference type="NCBI Taxonomy" id="1507512"/>
    <lineage>
        <taxon>Bacteria</taxon>
        <taxon>Bacillati</taxon>
        <taxon>Bacillota</taxon>
        <taxon>Clostridia</taxon>
        <taxon>Peptostreptococcales</taxon>
        <taxon>Peptostreptococcaceae</taxon>
        <taxon>Romboutsia</taxon>
    </lineage>
</organism>
<keyword evidence="4 7" id="KW-0233">DNA recombination</keyword>
<dbReference type="SUPFAM" id="SSF50249">
    <property type="entry name" value="Nucleic acid-binding proteins"/>
    <property type="match status" value="1"/>
</dbReference>
<reference evidence="9 10" key="1">
    <citation type="submission" date="2014-09" db="EMBL/GenBank/DDBJ databases">
        <authorList>
            <person name="Hornung B.V."/>
        </authorList>
    </citation>
    <scope>NUCLEOTIDE SEQUENCE [LARGE SCALE GENOMIC DNA]</scope>
    <source>
        <strain evidence="9 10">FRIFI</strain>
    </source>
</reference>
<comment type="function">
    <text evidence="7">Involved in DNA repair and RecF pathway recombination.</text>
</comment>
<accession>A0A2P2BP84</accession>
<evidence type="ECO:0000256" key="3">
    <source>
        <dbReference type="ARBA" id="ARBA00022763"/>
    </source>
</evidence>
<feature type="domain" description="DNA replication/recombination mediator RecO N-terminal" evidence="8">
    <location>
        <begin position="1"/>
        <end position="79"/>
    </location>
</feature>
<evidence type="ECO:0000256" key="2">
    <source>
        <dbReference type="ARBA" id="ARBA00021310"/>
    </source>
</evidence>
<gene>
    <name evidence="7" type="primary">recO</name>
    <name evidence="9" type="ORF">FRIFI_0635</name>
</gene>
<evidence type="ECO:0000313" key="10">
    <source>
        <dbReference type="Proteomes" id="UP000245695"/>
    </source>
</evidence>
<keyword evidence="5 7" id="KW-0234">DNA repair</keyword>
<evidence type="ECO:0000256" key="1">
    <source>
        <dbReference type="ARBA" id="ARBA00007452"/>
    </source>
</evidence>
<dbReference type="PANTHER" id="PTHR33991">
    <property type="entry name" value="DNA REPAIR PROTEIN RECO"/>
    <property type="match status" value="1"/>
</dbReference>
<dbReference type="InterPro" id="IPR042242">
    <property type="entry name" value="RecO_C"/>
</dbReference>
<protein>
    <recommendedName>
        <fullName evidence="2 7">DNA repair protein RecO</fullName>
    </recommendedName>
    <alternativeName>
        <fullName evidence="6 7">Recombination protein O</fullName>
    </alternativeName>
</protein>
<evidence type="ECO:0000256" key="7">
    <source>
        <dbReference type="HAMAP-Rule" id="MF_00201"/>
    </source>
</evidence>
<sequence length="257" mass="29449">MIVLNTQGIVLKAVRYEENDVILTLFTRKLGKVSALAKGAKKNKSALLSSSQLFAYCNYTLRKQGSMYRVSQSDIIKSFYDISYDIDAFSYATYITKLVENSTLENQTNNRLFILLAQTLYLYTQVDVDKKFVTHVFELKFLDYIGLRPIINRCSVCGTRDLKSPAFNVYEGGALCSSCSENVQDNISIDVTTLKLMEYILSNDILRCSKAKVSKYIIYELEKILKQYLAVHVDNINQKSLYMLREMKKSSKEDLNE</sequence>
<dbReference type="NCBIfam" id="TIGR00613">
    <property type="entry name" value="reco"/>
    <property type="match status" value="1"/>
</dbReference>
<dbReference type="Gene3D" id="1.20.1440.120">
    <property type="entry name" value="Recombination protein O, C-terminal domain"/>
    <property type="match status" value="1"/>
</dbReference>
<dbReference type="InterPro" id="IPR003717">
    <property type="entry name" value="RecO"/>
</dbReference>
<evidence type="ECO:0000313" key="9">
    <source>
        <dbReference type="EMBL" id="CEI72182.1"/>
    </source>
</evidence>
<dbReference type="InterPro" id="IPR012340">
    <property type="entry name" value="NA-bd_OB-fold"/>
</dbReference>
<dbReference type="Gene3D" id="2.40.50.140">
    <property type="entry name" value="Nucleic acid-binding proteins"/>
    <property type="match status" value="1"/>
</dbReference>
<dbReference type="Proteomes" id="UP000245695">
    <property type="component" value="Chromosome 1"/>
</dbReference>
<dbReference type="KEGG" id="rhom:FRIFI_0635"/>
<dbReference type="RefSeq" id="WP_166504958.1">
    <property type="nucleotide sequence ID" value="NZ_LN650648.1"/>
</dbReference>
<dbReference type="GO" id="GO:0006302">
    <property type="term" value="P:double-strand break repair"/>
    <property type="evidence" value="ECO:0007669"/>
    <property type="project" value="TreeGrafter"/>
</dbReference>
<dbReference type="InterPro" id="IPR037278">
    <property type="entry name" value="ARFGAP/RecO"/>
</dbReference>
<keyword evidence="10" id="KW-1185">Reference proteome</keyword>
<dbReference type="Pfam" id="PF02565">
    <property type="entry name" value="RecO_C"/>
    <property type="match status" value="1"/>
</dbReference>
<comment type="similarity">
    <text evidence="1 7">Belongs to the RecO family.</text>
</comment>
<dbReference type="InterPro" id="IPR022572">
    <property type="entry name" value="DNA_rep/recomb_RecO_N"/>
</dbReference>
<name>A0A2P2BP84_9FIRM</name>
<keyword evidence="3 7" id="KW-0227">DNA damage</keyword>
<dbReference type="EMBL" id="LN650648">
    <property type="protein sequence ID" value="CEI72182.1"/>
    <property type="molecule type" value="Genomic_DNA"/>
</dbReference>
<evidence type="ECO:0000256" key="5">
    <source>
        <dbReference type="ARBA" id="ARBA00023204"/>
    </source>
</evidence>
<dbReference type="GO" id="GO:0043590">
    <property type="term" value="C:bacterial nucleoid"/>
    <property type="evidence" value="ECO:0007669"/>
    <property type="project" value="TreeGrafter"/>
</dbReference>
<dbReference type="GO" id="GO:0006310">
    <property type="term" value="P:DNA recombination"/>
    <property type="evidence" value="ECO:0007669"/>
    <property type="project" value="UniProtKB-UniRule"/>
</dbReference>
<dbReference type="Pfam" id="PF11967">
    <property type="entry name" value="RecO_N"/>
    <property type="match status" value="1"/>
</dbReference>